<accession>A0A1E3H086</accession>
<name>A0A1E3H086_9HYPH</name>
<sequence length="122" mass="11922">MAGERDHGGSTRDDRLAAALRANLRRRKGQVDSRRAGRGDRREGIALAGDEAPSGDSPGSGAEGARADEASADDACAERTRAEGAGAEGAAAFGLDAGGATDDSADAAGSASSDPHAASATG</sequence>
<reference evidence="2 3" key="1">
    <citation type="submission" date="2016-07" db="EMBL/GenBank/DDBJ databases">
        <title>Draft Genome Sequence of Methylobrevis pamukkalensis PK2.</title>
        <authorList>
            <person name="Vasilenko O.V."/>
            <person name="Doronina N.V."/>
            <person name="Shmareva M.N."/>
            <person name="Tarlachkov S.V."/>
            <person name="Mustakhimov I."/>
            <person name="Trotsenko Y.A."/>
        </authorList>
    </citation>
    <scope>NUCLEOTIDE SEQUENCE [LARGE SCALE GENOMIC DNA]</scope>
    <source>
        <strain evidence="2 3">PK2</strain>
    </source>
</reference>
<feature type="compositionally biased region" description="Low complexity" evidence="1">
    <location>
        <begin position="83"/>
        <end position="122"/>
    </location>
</feature>
<evidence type="ECO:0000313" key="3">
    <source>
        <dbReference type="Proteomes" id="UP000094622"/>
    </source>
</evidence>
<evidence type="ECO:0000256" key="1">
    <source>
        <dbReference type="SAM" id="MobiDB-lite"/>
    </source>
</evidence>
<gene>
    <name evidence="2" type="ORF">A6302_03120</name>
</gene>
<proteinExistence type="predicted"/>
<organism evidence="2 3">
    <name type="scientific">Methylobrevis pamukkalensis</name>
    <dbReference type="NCBI Taxonomy" id="1439726"/>
    <lineage>
        <taxon>Bacteria</taxon>
        <taxon>Pseudomonadati</taxon>
        <taxon>Pseudomonadota</taxon>
        <taxon>Alphaproteobacteria</taxon>
        <taxon>Hyphomicrobiales</taxon>
        <taxon>Pleomorphomonadaceae</taxon>
        <taxon>Methylobrevis</taxon>
    </lineage>
</organism>
<dbReference type="RefSeq" id="WP_069307544.1">
    <property type="nucleotide sequence ID" value="NZ_MCRJ01000084.1"/>
</dbReference>
<dbReference type="PATRIC" id="fig|1439726.3.peg.3278"/>
<evidence type="ECO:0000313" key="2">
    <source>
        <dbReference type="EMBL" id="ODN69575.1"/>
    </source>
</evidence>
<keyword evidence="3" id="KW-1185">Reference proteome</keyword>
<comment type="caution">
    <text evidence="2">The sequence shown here is derived from an EMBL/GenBank/DDBJ whole genome shotgun (WGS) entry which is preliminary data.</text>
</comment>
<feature type="compositionally biased region" description="Basic and acidic residues" evidence="1">
    <location>
        <begin position="29"/>
        <end position="44"/>
    </location>
</feature>
<dbReference type="EMBL" id="MCRJ01000084">
    <property type="protein sequence ID" value="ODN69575.1"/>
    <property type="molecule type" value="Genomic_DNA"/>
</dbReference>
<dbReference type="Proteomes" id="UP000094622">
    <property type="component" value="Unassembled WGS sequence"/>
</dbReference>
<protein>
    <submittedName>
        <fullName evidence="2">Uncharacterized protein</fullName>
    </submittedName>
</protein>
<dbReference type="AlphaFoldDB" id="A0A1E3H086"/>
<feature type="region of interest" description="Disordered" evidence="1">
    <location>
        <begin position="23"/>
        <end position="122"/>
    </location>
</feature>